<organism evidence="13 14">
    <name type="scientific">Paenibacillus beijingensis</name>
    <dbReference type="NCBI Taxonomy" id="1126833"/>
    <lineage>
        <taxon>Bacteria</taxon>
        <taxon>Bacillati</taxon>
        <taxon>Bacillota</taxon>
        <taxon>Bacilli</taxon>
        <taxon>Bacillales</taxon>
        <taxon>Paenibacillaceae</taxon>
        <taxon>Paenibacillus</taxon>
    </lineage>
</organism>
<feature type="signal peptide" evidence="10">
    <location>
        <begin position="1"/>
        <end position="25"/>
    </location>
</feature>
<dbReference type="OrthoDB" id="2353937at2"/>
<feature type="transmembrane region" description="Helical" evidence="9">
    <location>
        <begin position="322"/>
        <end position="339"/>
    </location>
</feature>
<comment type="subcellular location">
    <subcellularLocation>
        <location evidence="1">Cell membrane</location>
        <topology evidence="1">Multi-pass membrane protein</topology>
    </subcellularLocation>
</comment>
<feature type="transmembrane region" description="Helical" evidence="9">
    <location>
        <begin position="185"/>
        <end position="203"/>
    </location>
</feature>
<feature type="transmembrane region" description="Helical" evidence="9">
    <location>
        <begin position="153"/>
        <end position="173"/>
    </location>
</feature>
<evidence type="ECO:0000259" key="11">
    <source>
        <dbReference type="Pfam" id="PF04234"/>
    </source>
</evidence>
<dbReference type="InterPro" id="IPR014755">
    <property type="entry name" value="Cu-Rt/internalin_Ig-like"/>
</dbReference>
<protein>
    <recommendedName>
        <fullName evidence="15">Copper resistance protein CopC</fullName>
    </recommendedName>
</protein>
<evidence type="ECO:0000256" key="1">
    <source>
        <dbReference type="ARBA" id="ARBA00004651"/>
    </source>
</evidence>
<feature type="transmembrane region" description="Helical" evidence="9">
    <location>
        <begin position="385"/>
        <end position="409"/>
    </location>
</feature>
<dbReference type="GO" id="GO:0006825">
    <property type="term" value="P:copper ion transport"/>
    <property type="evidence" value="ECO:0007669"/>
    <property type="project" value="InterPro"/>
</dbReference>
<sequence>MRKWFAAVLLTLISALYLSAAPASAHSTVSGIYPAPDSRLAKPPEQVELTFNERLENKLYTIGVYNGKGMPVTKRQAEMDDKRRTIRLPLPALAEGSYTVTYRILSADGHPVRASYVFTVGLDTAPRMGYTSVSKLHEEHDISQNAGYWAVRLFYYTALLSTAGWVGIRLYASGLAEINRRRYRLTLRLLLAVYIAALATMGWRDFARLGEGFGSMNQPAVVLGTSIGISYLLSFLAAAAGFLALGRRKWLDAAWIVLFLGAKSLNGHAMGYAVPAVTALLDVIHMAAASVWAGVLFVFALFGWKRRREEVAPYLPHCSKAALWAIVILVSSGVINALLYSNGFSHLVETWWGKLLLAKAAAVLLVIGTGAMLRRTIKNRHYPQLTGWLTLDLALFAVILCITAVFTYLNPLAATGPLFWHENVKGVHIAAIVTPNKPGAVNQFNVSLGTGSGDKDLKKVTLRLAYTDNPDIAPIEVPLQQVGTNGSPLSLYNYNYSAEGAYLPFSGKWELEIRVRDENDDELLTSKTFYSESK</sequence>
<dbReference type="Gene3D" id="2.60.40.1220">
    <property type="match status" value="1"/>
</dbReference>
<name>A0A0D5NPG5_9BACL</name>
<evidence type="ECO:0000256" key="9">
    <source>
        <dbReference type="SAM" id="Phobius"/>
    </source>
</evidence>
<dbReference type="KEGG" id="pbj:VN24_23025"/>
<evidence type="ECO:0000256" key="5">
    <source>
        <dbReference type="ARBA" id="ARBA00022729"/>
    </source>
</evidence>
<evidence type="ECO:0000256" key="8">
    <source>
        <dbReference type="ARBA" id="ARBA00023136"/>
    </source>
</evidence>
<dbReference type="RefSeq" id="WP_045672332.1">
    <property type="nucleotide sequence ID" value="NZ_CP011058.1"/>
</dbReference>
<dbReference type="InterPro" id="IPR014756">
    <property type="entry name" value="Ig_E-set"/>
</dbReference>
<dbReference type="InterPro" id="IPR032694">
    <property type="entry name" value="CopC/D"/>
</dbReference>
<dbReference type="GO" id="GO:0005507">
    <property type="term" value="F:copper ion binding"/>
    <property type="evidence" value="ECO:0007669"/>
    <property type="project" value="InterPro"/>
</dbReference>
<evidence type="ECO:0000259" key="12">
    <source>
        <dbReference type="Pfam" id="PF05425"/>
    </source>
</evidence>
<evidence type="ECO:0000256" key="3">
    <source>
        <dbReference type="ARBA" id="ARBA00022692"/>
    </source>
</evidence>
<evidence type="ECO:0000256" key="2">
    <source>
        <dbReference type="ARBA" id="ARBA00022475"/>
    </source>
</evidence>
<dbReference type="GO" id="GO:0046688">
    <property type="term" value="P:response to copper ion"/>
    <property type="evidence" value="ECO:0007669"/>
    <property type="project" value="InterPro"/>
</dbReference>
<evidence type="ECO:0000313" key="13">
    <source>
        <dbReference type="EMBL" id="AJY76907.1"/>
    </source>
</evidence>
<dbReference type="STRING" id="1126833.VN24_23025"/>
<accession>A0A0D5NPG5</accession>
<keyword evidence="14" id="KW-1185">Reference proteome</keyword>
<evidence type="ECO:0000256" key="6">
    <source>
        <dbReference type="ARBA" id="ARBA00022989"/>
    </source>
</evidence>
<reference evidence="13 14" key="1">
    <citation type="journal article" date="2015" name="J. Biotechnol.">
        <title>Complete genome sequence of Paenibacillus beijingensis 7188(T) (=DSM 24997(T)), a novel rhizobacterium from jujube garden soil.</title>
        <authorList>
            <person name="Kwak Y."/>
            <person name="Shin J.H."/>
        </authorList>
    </citation>
    <scope>NUCLEOTIDE SEQUENCE [LARGE SCALE GENOMIC DNA]</scope>
    <source>
        <strain evidence="13 14">DSM 24997</strain>
    </source>
</reference>
<keyword evidence="8 9" id="KW-0472">Membrane</keyword>
<feature type="domain" description="CopC" evidence="11">
    <location>
        <begin position="26"/>
        <end position="120"/>
    </location>
</feature>
<feature type="chain" id="PRO_5002296577" description="Copper resistance protein CopC" evidence="10">
    <location>
        <begin position="26"/>
        <end position="534"/>
    </location>
</feature>
<keyword evidence="2" id="KW-1003">Cell membrane</keyword>
<dbReference type="Proteomes" id="UP000032633">
    <property type="component" value="Chromosome"/>
</dbReference>
<feature type="domain" description="Copper resistance protein D" evidence="12">
    <location>
        <begin position="319"/>
        <end position="405"/>
    </location>
</feature>
<evidence type="ECO:0000256" key="4">
    <source>
        <dbReference type="ARBA" id="ARBA00022723"/>
    </source>
</evidence>
<feature type="transmembrane region" description="Helical" evidence="9">
    <location>
        <begin position="253"/>
        <end position="277"/>
    </location>
</feature>
<keyword evidence="4" id="KW-0479">Metal-binding</keyword>
<dbReference type="InterPro" id="IPR007348">
    <property type="entry name" value="CopC_dom"/>
</dbReference>
<keyword evidence="5 10" id="KW-0732">Signal</keyword>
<dbReference type="EMBL" id="CP011058">
    <property type="protein sequence ID" value="AJY76907.1"/>
    <property type="molecule type" value="Genomic_DNA"/>
</dbReference>
<dbReference type="PANTHER" id="PTHR34820:SF4">
    <property type="entry name" value="INNER MEMBRANE PROTEIN YEBZ"/>
    <property type="match status" value="1"/>
</dbReference>
<evidence type="ECO:0000256" key="10">
    <source>
        <dbReference type="SAM" id="SignalP"/>
    </source>
</evidence>
<proteinExistence type="predicted"/>
<evidence type="ECO:0008006" key="15">
    <source>
        <dbReference type="Google" id="ProtNLM"/>
    </source>
</evidence>
<dbReference type="InterPro" id="IPR008457">
    <property type="entry name" value="Cu-R_CopD_dom"/>
</dbReference>
<evidence type="ECO:0000256" key="7">
    <source>
        <dbReference type="ARBA" id="ARBA00023008"/>
    </source>
</evidence>
<gene>
    <name evidence="13" type="ORF">VN24_23025</name>
</gene>
<dbReference type="PANTHER" id="PTHR34820">
    <property type="entry name" value="INNER MEMBRANE PROTEIN YEBZ"/>
    <property type="match status" value="1"/>
</dbReference>
<dbReference type="AlphaFoldDB" id="A0A0D5NPG5"/>
<feature type="transmembrane region" description="Helical" evidence="9">
    <location>
        <begin position="223"/>
        <end position="246"/>
    </location>
</feature>
<keyword evidence="6 9" id="KW-1133">Transmembrane helix</keyword>
<reference evidence="14" key="2">
    <citation type="submission" date="2015-03" db="EMBL/GenBank/DDBJ databases">
        <title>Genome sequence of Paenibacillus beijingensis strain DSM 24997T.</title>
        <authorList>
            <person name="Kwak Y."/>
            <person name="Shin J.-H."/>
        </authorList>
    </citation>
    <scope>NUCLEOTIDE SEQUENCE [LARGE SCALE GENOMIC DNA]</scope>
    <source>
        <strain evidence="14">DSM 24997</strain>
    </source>
</reference>
<dbReference type="GO" id="GO:0005886">
    <property type="term" value="C:plasma membrane"/>
    <property type="evidence" value="ECO:0007669"/>
    <property type="project" value="UniProtKB-SubCell"/>
</dbReference>
<dbReference type="PATRIC" id="fig|1126833.4.peg.5062"/>
<dbReference type="GO" id="GO:0042597">
    <property type="term" value="C:periplasmic space"/>
    <property type="evidence" value="ECO:0007669"/>
    <property type="project" value="InterPro"/>
</dbReference>
<feature type="transmembrane region" description="Helical" evidence="9">
    <location>
        <begin position="283"/>
        <end position="302"/>
    </location>
</feature>
<dbReference type="Pfam" id="PF05425">
    <property type="entry name" value="CopD"/>
    <property type="match status" value="1"/>
</dbReference>
<keyword evidence="3 9" id="KW-0812">Transmembrane</keyword>
<evidence type="ECO:0000313" key="14">
    <source>
        <dbReference type="Proteomes" id="UP000032633"/>
    </source>
</evidence>
<dbReference type="SUPFAM" id="SSF81296">
    <property type="entry name" value="E set domains"/>
    <property type="match status" value="1"/>
</dbReference>
<keyword evidence="7" id="KW-0186">Copper</keyword>
<dbReference type="HOGENOM" id="CLU_023176_1_0_9"/>
<dbReference type="Pfam" id="PF04234">
    <property type="entry name" value="CopC"/>
    <property type="match status" value="1"/>
</dbReference>
<feature type="transmembrane region" description="Helical" evidence="9">
    <location>
        <begin position="351"/>
        <end position="373"/>
    </location>
</feature>